<dbReference type="GO" id="GO:0016787">
    <property type="term" value="F:hydrolase activity"/>
    <property type="evidence" value="ECO:0007669"/>
    <property type="project" value="UniProtKB-KW"/>
</dbReference>
<dbReference type="Proteomes" id="UP000053860">
    <property type="component" value="Unassembled WGS sequence"/>
</dbReference>
<evidence type="ECO:0000256" key="5">
    <source>
        <dbReference type="SAM" id="SignalP"/>
    </source>
</evidence>
<evidence type="ECO:0000259" key="6">
    <source>
        <dbReference type="Pfam" id="PF00149"/>
    </source>
</evidence>
<dbReference type="PANTHER" id="PTHR42988">
    <property type="entry name" value="PHOSPHOHYDROLASE"/>
    <property type="match status" value="1"/>
</dbReference>
<dbReference type="InterPro" id="IPR004843">
    <property type="entry name" value="Calcineurin-like_PHP"/>
</dbReference>
<keyword evidence="2" id="KW-0378">Hydrolase</keyword>
<sequence>MKAFYLLLLLQLTLFPAGCNAVAADSLRIALISDLHYLSPTLYDRGEALTSYEERSGRQFEQQQRVLDQLWADLLKEKPDLLLISGDLTHHGERQSHLDLVARLQSLEGEGIRVVVVPGNHDINIPNAFAYRGEKPTPVESITKDAFAQLYDPFGYGEALVRDEASLSYLISLDEQHWLLCFDSNRYEEHTTGSITAGHIKPQTLEWALSLLRDADERGITVLGMMHHGLVEHMPYQSAFFPGYLVDEWERHAELLADAGMPLIFTGHFHSNDITRFTSAAGNKIDDIETASLAQYPYAWRMMTLEEGSLAVESHFVTSLPGNADLEQEAMDRLEVATRRVAESRLKGLGFPIPDELMPLLTDLIVKLNLKHVKGDEKADPEMMLSLRMFASYLGDEVDLQNFSFDFPPTDNNVEIKWETKGRE</sequence>
<evidence type="ECO:0000313" key="7">
    <source>
        <dbReference type="EMBL" id="KUK78523.1"/>
    </source>
</evidence>
<reference evidence="8" key="1">
    <citation type="journal article" date="2015" name="MBio">
        <title>Genome-Resolved Metagenomic Analysis Reveals Roles for Candidate Phyla and Other Microbial Community Members in Biogeochemical Transformations in Oil Reservoirs.</title>
        <authorList>
            <person name="Hu P."/>
            <person name="Tom L."/>
            <person name="Singh A."/>
            <person name="Thomas B.C."/>
            <person name="Baker B.J."/>
            <person name="Piceno Y.M."/>
            <person name="Andersen G.L."/>
            <person name="Banfield J.F."/>
        </authorList>
    </citation>
    <scope>NUCLEOTIDE SEQUENCE [LARGE SCALE GENOMIC DNA]</scope>
</reference>
<comment type="similarity">
    <text evidence="4">Belongs to the cyclic nucleotide phosphodiesterase class-III family.</text>
</comment>
<dbReference type="InterPro" id="IPR029052">
    <property type="entry name" value="Metallo-depent_PP-like"/>
</dbReference>
<keyword evidence="1" id="KW-0479">Metal-binding</keyword>
<evidence type="ECO:0000256" key="3">
    <source>
        <dbReference type="ARBA" id="ARBA00023004"/>
    </source>
</evidence>
<accession>A0A101HKP0</accession>
<dbReference type="SUPFAM" id="SSF56300">
    <property type="entry name" value="Metallo-dependent phosphatases"/>
    <property type="match status" value="1"/>
</dbReference>
<name>A0A101HKP0_9BACT</name>
<dbReference type="Pfam" id="PF00149">
    <property type="entry name" value="Metallophos"/>
    <property type="match status" value="1"/>
</dbReference>
<gene>
    <name evidence="7" type="ORF">XD92_0250</name>
</gene>
<evidence type="ECO:0000256" key="1">
    <source>
        <dbReference type="ARBA" id="ARBA00022723"/>
    </source>
</evidence>
<evidence type="ECO:0000256" key="4">
    <source>
        <dbReference type="ARBA" id="ARBA00025742"/>
    </source>
</evidence>
<dbReference type="Gene3D" id="3.60.21.10">
    <property type="match status" value="1"/>
</dbReference>
<dbReference type="PATRIC" id="fig|294710.3.peg.471"/>
<evidence type="ECO:0000313" key="8">
    <source>
        <dbReference type="Proteomes" id="UP000053860"/>
    </source>
</evidence>
<feature type="domain" description="Calcineurin-like phosphoesterase" evidence="6">
    <location>
        <begin position="27"/>
        <end position="271"/>
    </location>
</feature>
<dbReference type="AlphaFoldDB" id="A0A101HKP0"/>
<dbReference type="EMBL" id="LGGN01000024">
    <property type="protein sequence ID" value="KUK78523.1"/>
    <property type="molecule type" value="Genomic_DNA"/>
</dbReference>
<keyword evidence="3" id="KW-0408">Iron</keyword>
<feature type="signal peptide" evidence="5">
    <location>
        <begin position="1"/>
        <end position="23"/>
    </location>
</feature>
<comment type="caution">
    <text evidence="7">The sequence shown here is derived from an EMBL/GenBank/DDBJ whole genome shotgun (WGS) entry which is preliminary data.</text>
</comment>
<dbReference type="InterPro" id="IPR050884">
    <property type="entry name" value="CNP_phosphodiesterase-III"/>
</dbReference>
<keyword evidence="5" id="KW-0732">Signal</keyword>
<organism evidence="7 8">
    <name type="scientific">Proteiniphilum acetatigenes</name>
    <dbReference type="NCBI Taxonomy" id="294710"/>
    <lineage>
        <taxon>Bacteria</taxon>
        <taxon>Pseudomonadati</taxon>
        <taxon>Bacteroidota</taxon>
        <taxon>Bacteroidia</taxon>
        <taxon>Bacteroidales</taxon>
        <taxon>Dysgonomonadaceae</taxon>
        <taxon>Proteiniphilum</taxon>
    </lineage>
</organism>
<protein>
    <recommendedName>
        <fullName evidence="6">Calcineurin-like phosphoesterase domain-containing protein</fullName>
    </recommendedName>
</protein>
<proteinExistence type="inferred from homology"/>
<feature type="chain" id="PRO_5007096973" description="Calcineurin-like phosphoesterase domain-containing protein" evidence="5">
    <location>
        <begin position="24"/>
        <end position="424"/>
    </location>
</feature>
<dbReference type="GO" id="GO:0046872">
    <property type="term" value="F:metal ion binding"/>
    <property type="evidence" value="ECO:0007669"/>
    <property type="project" value="UniProtKB-KW"/>
</dbReference>
<dbReference type="PANTHER" id="PTHR42988:SF2">
    <property type="entry name" value="CYCLIC NUCLEOTIDE PHOSPHODIESTERASE CBUA0032-RELATED"/>
    <property type="match status" value="1"/>
</dbReference>
<evidence type="ECO:0000256" key="2">
    <source>
        <dbReference type="ARBA" id="ARBA00022801"/>
    </source>
</evidence>